<reference evidence="1 2" key="1">
    <citation type="journal article" date="2021" name="BMC Genomics">
        <title>Telomere-to-telomere genome assembly of asparaginase-producing Trichoderma simmonsii.</title>
        <authorList>
            <person name="Chung D."/>
            <person name="Kwon Y.M."/>
            <person name="Yang Y."/>
        </authorList>
    </citation>
    <scope>NUCLEOTIDE SEQUENCE [LARGE SCALE GENOMIC DNA]</scope>
    <source>
        <strain evidence="1 2">GH-Sj1</strain>
    </source>
</reference>
<proteinExistence type="predicted"/>
<name>A0A8G0PBF2_9HYPO</name>
<dbReference type="EMBL" id="CP075864">
    <property type="protein sequence ID" value="QYS95041.1"/>
    <property type="molecule type" value="Genomic_DNA"/>
</dbReference>
<sequence>MASLSHHGLRQLRTIVCLVPRNLFPNHYNSRGRHITHKQIMSQPDKMGRFIEAMKTVYGPFDELSSDNANDWIPPDNPGAGGHRGRYLWTDAFGVVNFITLFKETAKPKYLTLAKRLVVTVHDILGHTRDGKKRLDGATDEEPLVGGLRIGKLDASGSDGDGQYHHYLTLWMFALNRLSIAAGEREWNDLGIQLARAIHPRFLVHCLSGGVKMVWKISMDMKSVLVPSEGHLDAATGYVVYKLMQTTASKQGHRNDVLQQEINDYWNLMSRKGSMSPGTDFLDLGMGLWMCHIWRDEPWAIKFRSKALPKAEELLDSTSVMMQRSAARRLAFREFGTCVGVSCSDASEELQDQVEDLLQFWGKHLDRGDGEDDLKPISRVMYATGLVVGAFRRGYLEDEVD</sequence>
<keyword evidence="2" id="KW-1185">Reference proteome</keyword>
<evidence type="ECO:0000313" key="1">
    <source>
        <dbReference type="EMBL" id="QYS95041.1"/>
    </source>
</evidence>
<gene>
    <name evidence="1" type="ORF">H0G86_002355</name>
</gene>
<protein>
    <submittedName>
        <fullName evidence="1">Uncharacterized protein</fullName>
    </submittedName>
</protein>
<evidence type="ECO:0000313" key="2">
    <source>
        <dbReference type="Proteomes" id="UP000826661"/>
    </source>
</evidence>
<accession>A0A8G0PBF2</accession>
<organism evidence="1 2">
    <name type="scientific">Trichoderma simmonsii</name>
    <dbReference type="NCBI Taxonomy" id="1491479"/>
    <lineage>
        <taxon>Eukaryota</taxon>
        <taxon>Fungi</taxon>
        <taxon>Dikarya</taxon>
        <taxon>Ascomycota</taxon>
        <taxon>Pezizomycotina</taxon>
        <taxon>Sordariomycetes</taxon>
        <taxon>Hypocreomycetidae</taxon>
        <taxon>Hypocreales</taxon>
        <taxon>Hypocreaceae</taxon>
        <taxon>Trichoderma</taxon>
    </lineage>
</organism>
<dbReference type="AlphaFoldDB" id="A0A8G0PBF2"/>
<dbReference type="Proteomes" id="UP000826661">
    <property type="component" value="Chromosome I"/>
</dbReference>